<accession>A0AAE0PCB4</accession>
<reference evidence="2" key="2">
    <citation type="submission" date="2023-07" db="EMBL/GenBank/DDBJ databases">
        <authorList>
            <consortium name="Lawrence Berkeley National Laboratory"/>
            <person name="Haridas S."/>
            <person name="Hensen N."/>
            <person name="Bonometti L."/>
            <person name="Westerberg I."/>
            <person name="Brannstrom I.O."/>
            <person name="Guillou S."/>
            <person name="Cros-Aarteil S."/>
            <person name="Calhoun S."/>
            <person name="Kuo A."/>
            <person name="Mondo S."/>
            <person name="Pangilinan J."/>
            <person name="Riley R."/>
            <person name="LaButti K."/>
            <person name="Andreopoulos B."/>
            <person name="Lipzen A."/>
            <person name="Chen C."/>
            <person name="Yanf M."/>
            <person name="Daum C."/>
            <person name="Ng V."/>
            <person name="Clum A."/>
            <person name="Steindorff A."/>
            <person name="Ohm R."/>
            <person name="Martin F."/>
            <person name="Silar P."/>
            <person name="Natvig D."/>
            <person name="Lalanne C."/>
            <person name="Gautier V."/>
            <person name="Ament-velasquez S.L."/>
            <person name="Kruys A."/>
            <person name="Hutchinson M.I."/>
            <person name="Powell A.J."/>
            <person name="Barry K."/>
            <person name="Miller A.N."/>
            <person name="Grigoriev I.V."/>
            <person name="Debuchy R."/>
            <person name="Gladieux P."/>
            <person name="Thoren M.H."/>
            <person name="Johannesson H."/>
        </authorList>
    </citation>
    <scope>NUCLEOTIDE SEQUENCE</scope>
    <source>
        <strain evidence="2">FGSC 1904</strain>
    </source>
</reference>
<sequence>MSFTKWFKGSGGRSDRDSVAFKNSTNKKKTKKRSEEEDYYTQDDMEGYVYDNNYHYQPAPGLQPQGYGYSQRIAAKPRKPRLAAQEGHFDAEELTRRLLDQHRQKAAISSLNRAPLTTGRATGLKKPSKSYADFNIETASKEQEYRRSQNDAASAFKQTNTGNVAQRPDERAHREHLHRSNELAIEVTLIERTRAVSHQIQPQSIQVSQERPSTGQKDHIEKAKRRHSLSLEGAFSRMSRAWTSGSGGGELDQTSAASPPATSPTVRKQHSEDRKESPGTITPPGLLAIAMQNPNLPSSSQRERQQSVLAAENSTNINSVEKTTLSNESDDLSALHSPTTHTQNQSASQRFRVSSGLVKKSPSLLNLRQKLGMSSGSSGSSPASPVTSNSSGSGAEGATSPLTAASSAVADNLSQRQTQSQSLQTQSQSLQTQPLSNYQEKMKEKEKTRMNSKKSGFFAKLVGKKGVVS</sequence>
<comment type="caution">
    <text evidence="2">The sequence shown here is derived from an EMBL/GenBank/DDBJ whole genome shotgun (WGS) entry which is preliminary data.</text>
</comment>
<dbReference type="EMBL" id="JAUTDP010000008">
    <property type="protein sequence ID" value="KAK3397288.1"/>
    <property type="molecule type" value="Genomic_DNA"/>
</dbReference>
<evidence type="ECO:0000313" key="3">
    <source>
        <dbReference type="Proteomes" id="UP001281003"/>
    </source>
</evidence>
<feature type="compositionally biased region" description="Polar residues" evidence="1">
    <location>
        <begin position="198"/>
        <end position="215"/>
    </location>
</feature>
<feature type="compositionally biased region" description="Polar residues" evidence="1">
    <location>
        <begin position="150"/>
        <end position="164"/>
    </location>
</feature>
<feature type="compositionally biased region" description="Polar residues" evidence="1">
    <location>
        <begin position="292"/>
        <end position="327"/>
    </location>
</feature>
<evidence type="ECO:0000256" key="1">
    <source>
        <dbReference type="SAM" id="MobiDB-lite"/>
    </source>
</evidence>
<feature type="region of interest" description="Disordered" evidence="1">
    <location>
        <begin position="142"/>
        <end position="179"/>
    </location>
</feature>
<keyword evidence="3" id="KW-1185">Reference proteome</keyword>
<feature type="region of interest" description="Disordered" evidence="1">
    <location>
        <begin position="198"/>
        <end position="355"/>
    </location>
</feature>
<feature type="compositionally biased region" description="Polar residues" evidence="1">
    <location>
        <begin position="336"/>
        <end position="352"/>
    </location>
</feature>
<feature type="region of interest" description="Disordered" evidence="1">
    <location>
        <begin position="1"/>
        <end position="43"/>
    </location>
</feature>
<evidence type="ECO:0000313" key="2">
    <source>
        <dbReference type="EMBL" id="KAK3397288.1"/>
    </source>
</evidence>
<dbReference type="Proteomes" id="UP001281003">
    <property type="component" value="Unassembled WGS sequence"/>
</dbReference>
<protein>
    <submittedName>
        <fullName evidence="2">Uncharacterized protein</fullName>
    </submittedName>
</protein>
<gene>
    <name evidence="2" type="ORF">B0T20DRAFT_454555</name>
</gene>
<proteinExistence type="predicted"/>
<feature type="compositionally biased region" description="Low complexity" evidence="1">
    <location>
        <begin position="254"/>
        <end position="265"/>
    </location>
</feature>
<feature type="compositionally biased region" description="Low complexity" evidence="1">
    <location>
        <begin position="372"/>
        <end position="393"/>
    </location>
</feature>
<feature type="compositionally biased region" description="Basic and acidic residues" evidence="1">
    <location>
        <begin position="167"/>
        <end position="179"/>
    </location>
</feature>
<feature type="compositionally biased region" description="Low complexity" evidence="1">
    <location>
        <begin position="413"/>
        <end position="436"/>
    </location>
</feature>
<feature type="region of interest" description="Disordered" evidence="1">
    <location>
        <begin position="370"/>
        <end position="456"/>
    </location>
</feature>
<dbReference type="AlphaFoldDB" id="A0AAE0PCB4"/>
<reference evidence="2" key="1">
    <citation type="journal article" date="2023" name="Mol. Phylogenet. Evol.">
        <title>Genome-scale phylogeny and comparative genomics of the fungal order Sordariales.</title>
        <authorList>
            <person name="Hensen N."/>
            <person name="Bonometti L."/>
            <person name="Westerberg I."/>
            <person name="Brannstrom I.O."/>
            <person name="Guillou S."/>
            <person name="Cros-Aarteil S."/>
            <person name="Calhoun S."/>
            <person name="Haridas S."/>
            <person name="Kuo A."/>
            <person name="Mondo S."/>
            <person name="Pangilinan J."/>
            <person name="Riley R."/>
            <person name="LaButti K."/>
            <person name="Andreopoulos B."/>
            <person name="Lipzen A."/>
            <person name="Chen C."/>
            <person name="Yan M."/>
            <person name="Daum C."/>
            <person name="Ng V."/>
            <person name="Clum A."/>
            <person name="Steindorff A."/>
            <person name="Ohm R.A."/>
            <person name="Martin F."/>
            <person name="Silar P."/>
            <person name="Natvig D.O."/>
            <person name="Lalanne C."/>
            <person name="Gautier V."/>
            <person name="Ament-Velasquez S.L."/>
            <person name="Kruys A."/>
            <person name="Hutchinson M.I."/>
            <person name="Powell A.J."/>
            <person name="Barry K."/>
            <person name="Miller A.N."/>
            <person name="Grigoriev I.V."/>
            <person name="Debuchy R."/>
            <person name="Gladieux P."/>
            <person name="Hiltunen Thoren M."/>
            <person name="Johannesson H."/>
        </authorList>
    </citation>
    <scope>NUCLEOTIDE SEQUENCE</scope>
    <source>
        <strain evidence="2">FGSC 1904</strain>
    </source>
</reference>
<feature type="compositionally biased region" description="Basic and acidic residues" evidence="1">
    <location>
        <begin position="440"/>
        <end position="449"/>
    </location>
</feature>
<feature type="region of interest" description="Disordered" evidence="1">
    <location>
        <begin position="51"/>
        <end position="70"/>
    </location>
</feature>
<organism evidence="2 3">
    <name type="scientific">Sordaria brevicollis</name>
    <dbReference type="NCBI Taxonomy" id="83679"/>
    <lineage>
        <taxon>Eukaryota</taxon>
        <taxon>Fungi</taxon>
        <taxon>Dikarya</taxon>
        <taxon>Ascomycota</taxon>
        <taxon>Pezizomycotina</taxon>
        <taxon>Sordariomycetes</taxon>
        <taxon>Sordariomycetidae</taxon>
        <taxon>Sordariales</taxon>
        <taxon>Sordariaceae</taxon>
        <taxon>Sordaria</taxon>
    </lineage>
</organism>
<name>A0AAE0PCB4_SORBR</name>